<dbReference type="Proteomes" id="UP000053424">
    <property type="component" value="Unassembled WGS sequence"/>
</dbReference>
<name>A0A0C2Y6S3_HEBCY</name>
<dbReference type="HOGENOM" id="CLU_018544_14_1_1"/>
<reference evidence="1 2" key="1">
    <citation type="submission" date="2014-04" db="EMBL/GenBank/DDBJ databases">
        <authorList>
            <consortium name="DOE Joint Genome Institute"/>
            <person name="Kuo A."/>
            <person name="Gay G."/>
            <person name="Dore J."/>
            <person name="Kohler A."/>
            <person name="Nagy L.G."/>
            <person name="Floudas D."/>
            <person name="Copeland A."/>
            <person name="Barry K.W."/>
            <person name="Cichocki N."/>
            <person name="Veneault-Fourrey C."/>
            <person name="LaButti K."/>
            <person name="Lindquist E.A."/>
            <person name="Lipzen A."/>
            <person name="Lundell T."/>
            <person name="Morin E."/>
            <person name="Murat C."/>
            <person name="Sun H."/>
            <person name="Tunlid A."/>
            <person name="Henrissat B."/>
            <person name="Grigoriev I.V."/>
            <person name="Hibbett D.S."/>
            <person name="Martin F."/>
            <person name="Nordberg H.P."/>
            <person name="Cantor M.N."/>
            <person name="Hua S.X."/>
        </authorList>
    </citation>
    <scope>NUCLEOTIDE SEQUENCE [LARGE SCALE GENOMIC DNA]</scope>
    <source>
        <strain evidence="2">h7</strain>
    </source>
</reference>
<dbReference type="STRING" id="686832.A0A0C2Y6S3"/>
<accession>A0A0C2Y6S3</accession>
<protein>
    <submittedName>
        <fullName evidence="1">Uncharacterized protein</fullName>
    </submittedName>
</protein>
<proteinExistence type="predicted"/>
<gene>
    <name evidence="1" type="ORF">M413DRAFT_31363</name>
</gene>
<reference evidence="2" key="2">
    <citation type="submission" date="2015-01" db="EMBL/GenBank/DDBJ databases">
        <title>Evolutionary Origins and Diversification of the Mycorrhizal Mutualists.</title>
        <authorList>
            <consortium name="DOE Joint Genome Institute"/>
            <consortium name="Mycorrhizal Genomics Consortium"/>
            <person name="Kohler A."/>
            <person name="Kuo A."/>
            <person name="Nagy L.G."/>
            <person name="Floudas D."/>
            <person name="Copeland A."/>
            <person name="Barry K.W."/>
            <person name="Cichocki N."/>
            <person name="Veneault-Fourrey C."/>
            <person name="LaButti K."/>
            <person name="Lindquist E.A."/>
            <person name="Lipzen A."/>
            <person name="Lundell T."/>
            <person name="Morin E."/>
            <person name="Murat C."/>
            <person name="Riley R."/>
            <person name="Ohm R."/>
            <person name="Sun H."/>
            <person name="Tunlid A."/>
            <person name="Henrissat B."/>
            <person name="Grigoriev I.V."/>
            <person name="Hibbett D.S."/>
            <person name="Martin F."/>
        </authorList>
    </citation>
    <scope>NUCLEOTIDE SEQUENCE [LARGE SCALE GENOMIC DNA]</scope>
    <source>
        <strain evidence="2">h7</strain>
    </source>
</reference>
<evidence type="ECO:0000313" key="1">
    <source>
        <dbReference type="EMBL" id="KIM36727.1"/>
    </source>
</evidence>
<organism evidence="1 2">
    <name type="scientific">Hebeloma cylindrosporum</name>
    <dbReference type="NCBI Taxonomy" id="76867"/>
    <lineage>
        <taxon>Eukaryota</taxon>
        <taxon>Fungi</taxon>
        <taxon>Dikarya</taxon>
        <taxon>Basidiomycota</taxon>
        <taxon>Agaricomycotina</taxon>
        <taxon>Agaricomycetes</taxon>
        <taxon>Agaricomycetidae</taxon>
        <taxon>Agaricales</taxon>
        <taxon>Agaricineae</taxon>
        <taxon>Hymenogastraceae</taxon>
        <taxon>Hebeloma</taxon>
    </lineage>
</organism>
<keyword evidence="2" id="KW-1185">Reference proteome</keyword>
<evidence type="ECO:0000313" key="2">
    <source>
        <dbReference type="Proteomes" id="UP000053424"/>
    </source>
</evidence>
<dbReference type="OrthoDB" id="2269034at2759"/>
<sequence>MAEEFWPRDNRRSGSDGICTSIACIPCRESEYLPLEDQIRDFFFDEASTVPVDECLINRMPFEILSQIFFFSLPESFFDYSDFESTPLLLGAVCLMWRDVAWSTPQLWNRMKIQLTPRSLRSKVKVACGWLNRSGRLPLFIRISVRSPDLYDPVFTHSIPSDPDTARLNKYSNHFYPLASAINEYSDRLYHLDLDGFSHWSFSNLSSPRVSSMLHTLKLGCNVGGSRNYSAIAFCPEGKVFAPSFVKIYHIPFSSIGINWANVTQLEVERFCANECFQVVRRAPLLVHCTFLDVVSNPGSSSSYSNPGGQRFPHLHLKELVVRPRESGIDTFFNRLSIPSLESLDIGVKREYYEASIPVDAIIGFLACSPLLHHMEIFHPRFESGEELVQICEATPCLTMLVIGFGWIWHDQYHRKWEPDLDAIHLLLIRLSETWLVTNNHVNFLPKLQKFVFEGPWPQIPCLDMLPEAFGPISEIGNPLRRPLRFLDIDFRIAHSQQDGEEDDVDRETMDRLRRGETADRLQQLRDNGIKILLDLSFF</sequence>
<dbReference type="AlphaFoldDB" id="A0A0C2Y6S3"/>
<dbReference type="EMBL" id="KN831802">
    <property type="protein sequence ID" value="KIM36727.1"/>
    <property type="molecule type" value="Genomic_DNA"/>
</dbReference>